<keyword evidence="8" id="KW-0812">Transmembrane</keyword>
<protein>
    <recommendedName>
        <fullName evidence="6">Caveolin</fullName>
    </recommendedName>
</protein>
<comment type="similarity">
    <text evidence="2 6">Belongs to the caveolin family.</text>
</comment>
<dbReference type="Proteomes" id="UP000285301">
    <property type="component" value="Unassembled WGS sequence"/>
</dbReference>
<reference evidence="9 10" key="1">
    <citation type="journal article" date="2018" name="Gigascience">
        <title>Genomes of trombidid mites reveal novel predicted allergens and laterally-transferred genes associated with secondary metabolism.</title>
        <authorList>
            <person name="Dong X."/>
            <person name="Chaisiri K."/>
            <person name="Xia D."/>
            <person name="Armstrong S.D."/>
            <person name="Fang Y."/>
            <person name="Donnelly M.J."/>
            <person name="Kadowaki T."/>
            <person name="McGarry J.W."/>
            <person name="Darby A.C."/>
            <person name="Makepeace B.L."/>
        </authorList>
    </citation>
    <scope>NUCLEOTIDE SEQUENCE [LARGE SCALE GENOMIC DNA]</scope>
    <source>
        <strain evidence="9">UoL-WK</strain>
    </source>
</reference>
<evidence type="ECO:0000256" key="3">
    <source>
        <dbReference type="ARBA" id="ARBA00022475"/>
    </source>
</evidence>
<organism evidence="9 10">
    <name type="scientific">Dinothrombium tinctorium</name>
    <dbReference type="NCBI Taxonomy" id="1965070"/>
    <lineage>
        <taxon>Eukaryota</taxon>
        <taxon>Metazoa</taxon>
        <taxon>Ecdysozoa</taxon>
        <taxon>Arthropoda</taxon>
        <taxon>Chelicerata</taxon>
        <taxon>Arachnida</taxon>
        <taxon>Acari</taxon>
        <taxon>Acariformes</taxon>
        <taxon>Trombidiformes</taxon>
        <taxon>Prostigmata</taxon>
        <taxon>Anystina</taxon>
        <taxon>Parasitengona</taxon>
        <taxon>Trombidioidea</taxon>
        <taxon>Trombidiidae</taxon>
        <taxon>Dinothrombium</taxon>
    </lineage>
</organism>
<accession>A0A3S3S6V5</accession>
<feature type="region of interest" description="Disordered" evidence="7">
    <location>
        <begin position="1"/>
        <end position="85"/>
    </location>
</feature>
<dbReference type="STRING" id="1965070.A0A3S3S6V5"/>
<evidence type="ECO:0000256" key="8">
    <source>
        <dbReference type="SAM" id="Phobius"/>
    </source>
</evidence>
<feature type="transmembrane region" description="Helical" evidence="8">
    <location>
        <begin position="174"/>
        <end position="193"/>
    </location>
</feature>
<dbReference type="GO" id="GO:0060090">
    <property type="term" value="F:molecular adaptor activity"/>
    <property type="evidence" value="ECO:0007669"/>
    <property type="project" value="TreeGrafter"/>
</dbReference>
<evidence type="ECO:0000313" key="9">
    <source>
        <dbReference type="EMBL" id="RWS11299.1"/>
    </source>
</evidence>
<feature type="compositionally biased region" description="Basic and acidic residues" evidence="7">
    <location>
        <begin position="22"/>
        <end position="64"/>
    </location>
</feature>
<feature type="transmembrane region" description="Helical" evidence="8">
    <location>
        <begin position="147"/>
        <end position="168"/>
    </location>
</feature>
<name>A0A3S3S6V5_9ACAR</name>
<keyword evidence="4 6" id="KW-0333">Golgi apparatus</keyword>
<comment type="subcellular location">
    <subcellularLocation>
        <location evidence="1 6">Cell membrane</location>
        <topology evidence="1 6">Peripheral membrane protein</topology>
    </subcellularLocation>
    <subcellularLocation>
        <location evidence="6">Golgi apparatus membrane</location>
        <topology evidence="6">Peripheral membrane protein</topology>
    </subcellularLocation>
    <subcellularLocation>
        <location evidence="6">Membrane</location>
        <location evidence="6">Caveola</location>
        <topology evidence="6">Peripheral membrane protein</topology>
    </subcellularLocation>
</comment>
<dbReference type="GO" id="GO:0005901">
    <property type="term" value="C:caveola"/>
    <property type="evidence" value="ECO:0007669"/>
    <property type="project" value="UniProtKB-SubCell"/>
</dbReference>
<dbReference type="OrthoDB" id="5917823at2759"/>
<dbReference type="GO" id="GO:0070836">
    <property type="term" value="P:caveola assembly"/>
    <property type="evidence" value="ECO:0007669"/>
    <property type="project" value="InterPro"/>
</dbReference>
<dbReference type="AlphaFoldDB" id="A0A3S3S6V5"/>
<keyword evidence="5 6" id="KW-0472">Membrane</keyword>
<gene>
    <name evidence="9" type="ORF">B4U79_06605</name>
</gene>
<evidence type="ECO:0000313" key="10">
    <source>
        <dbReference type="Proteomes" id="UP000285301"/>
    </source>
</evidence>
<dbReference type="PANTHER" id="PTHR10844">
    <property type="entry name" value="CAVEOLIN"/>
    <property type="match status" value="1"/>
</dbReference>
<feature type="compositionally biased region" description="Basic residues" evidence="7">
    <location>
        <begin position="65"/>
        <end position="78"/>
    </location>
</feature>
<keyword evidence="3 6" id="KW-1003">Cell membrane</keyword>
<dbReference type="InterPro" id="IPR001612">
    <property type="entry name" value="Caveolin"/>
</dbReference>
<evidence type="ECO:0000256" key="5">
    <source>
        <dbReference type="ARBA" id="ARBA00023136"/>
    </source>
</evidence>
<feature type="compositionally biased region" description="Polar residues" evidence="7">
    <location>
        <begin position="1"/>
        <end position="18"/>
    </location>
</feature>
<evidence type="ECO:0000256" key="1">
    <source>
        <dbReference type="ARBA" id="ARBA00004202"/>
    </source>
</evidence>
<evidence type="ECO:0000256" key="6">
    <source>
        <dbReference type="RuleBase" id="RU000680"/>
    </source>
</evidence>
<proteinExistence type="inferred from homology"/>
<comment type="function">
    <text evidence="6">May act as a scaffolding protein within caveolar membranes. Interacts directly with G-protein alpha subunits and can functionally regulate their activity.</text>
</comment>
<dbReference type="PANTHER" id="PTHR10844:SF28">
    <property type="entry name" value="CAVEOLIN"/>
    <property type="match status" value="1"/>
</dbReference>
<keyword evidence="10" id="KW-1185">Reference proteome</keyword>
<keyword evidence="8" id="KW-1133">Transmembrane helix</keyword>
<dbReference type="Pfam" id="PF01146">
    <property type="entry name" value="Caveolin"/>
    <property type="match status" value="1"/>
</dbReference>
<dbReference type="GO" id="GO:0000139">
    <property type="term" value="C:Golgi membrane"/>
    <property type="evidence" value="ECO:0007669"/>
    <property type="project" value="UniProtKB-SubCell"/>
</dbReference>
<evidence type="ECO:0000256" key="2">
    <source>
        <dbReference type="ARBA" id="ARBA00010988"/>
    </source>
</evidence>
<dbReference type="EMBL" id="NCKU01001771">
    <property type="protein sequence ID" value="RWS11299.1"/>
    <property type="molecule type" value="Genomic_DNA"/>
</dbReference>
<comment type="caution">
    <text evidence="9">The sequence shown here is derived from an EMBL/GenBank/DDBJ whole genome shotgun (WGS) entry which is preliminary data.</text>
</comment>
<evidence type="ECO:0000256" key="4">
    <source>
        <dbReference type="ARBA" id="ARBA00023034"/>
    </source>
</evidence>
<sequence length="229" mass="26450">MDSKTQKSGSKTNLNESTLPLLEEHEGKGETPEKEEKIELETKGNAEKDEKTDDEKKDDSDDKKKDKKQKEKKVKKPKEKKEGQSRLTLNCAQNFTIGLNVLDRDEKGINDHVNLTFEDIIAETDSNQSFEFFWRLTFILFNFTRFWIYRILAAIIAIPIALIWAIIFAFVNLITVWCCTPSLGVYNVILYHLHKIWSGIIRCFLDPFFHSASILCPRQQAKVNAVHEA</sequence>
<evidence type="ECO:0000256" key="7">
    <source>
        <dbReference type="SAM" id="MobiDB-lite"/>
    </source>
</evidence>